<protein>
    <submittedName>
        <fullName evidence="2">Uncharacterized protein</fullName>
    </submittedName>
</protein>
<accession>A0A4D6MSE0</accession>
<dbReference type="EMBL" id="CP039352">
    <property type="protein sequence ID" value="QCE02847.1"/>
    <property type="molecule type" value="Genomic_DNA"/>
</dbReference>
<organism evidence="2 3">
    <name type="scientific">Vigna unguiculata</name>
    <name type="common">Cowpea</name>
    <dbReference type="NCBI Taxonomy" id="3917"/>
    <lineage>
        <taxon>Eukaryota</taxon>
        <taxon>Viridiplantae</taxon>
        <taxon>Streptophyta</taxon>
        <taxon>Embryophyta</taxon>
        <taxon>Tracheophyta</taxon>
        <taxon>Spermatophyta</taxon>
        <taxon>Magnoliopsida</taxon>
        <taxon>eudicotyledons</taxon>
        <taxon>Gunneridae</taxon>
        <taxon>Pentapetalae</taxon>
        <taxon>rosids</taxon>
        <taxon>fabids</taxon>
        <taxon>Fabales</taxon>
        <taxon>Fabaceae</taxon>
        <taxon>Papilionoideae</taxon>
        <taxon>50 kb inversion clade</taxon>
        <taxon>NPAAA clade</taxon>
        <taxon>indigoferoid/millettioid clade</taxon>
        <taxon>Phaseoleae</taxon>
        <taxon>Vigna</taxon>
    </lineage>
</organism>
<dbReference type="AlphaFoldDB" id="A0A4D6MSE0"/>
<gene>
    <name evidence="2" type="ORF">DEO72_LG8g862</name>
</gene>
<name>A0A4D6MSE0_VIGUN</name>
<reference evidence="2 3" key="1">
    <citation type="submission" date="2019-04" db="EMBL/GenBank/DDBJ databases">
        <title>An improved genome assembly and genetic linkage map for asparagus bean, Vigna unguiculata ssp. sesquipedialis.</title>
        <authorList>
            <person name="Xia Q."/>
            <person name="Zhang R."/>
            <person name="Dong Y."/>
        </authorList>
    </citation>
    <scope>NUCLEOTIDE SEQUENCE [LARGE SCALE GENOMIC DNA]</scope>
    <source>
        <tissue evidence="2">Leaf</tissue>
    </source>
</reference>
<sequence length="113" mass="12653">MQACCPLLKSKKISIPTTFLPSISLRQKGLAQARRTLAQASSLCLGESSTSRIRTLRAFSLRRDPPRLSEMFARPKSAVGRLSDPSWRNTQKVRAQQLEEGEQRLEGNQENIA</sequence>
<proteinExistence type="predicted"/>
<dbReference type="Proteomes" id="UP000501690">
    <property type="component" value="Linkage Group LG8"/>
</dbReference>
<feature type="region of interest" description="Disordered" evidence="1">
    <location>
        <begin position="77"/>
        <end position="113"/>
    </location>
</feature>
<evidence type="ECO:0000256" key="1">
    <source>
        <dbReference type="SAM" id="MobiDB-lite"/>
    </source>
</evidence>
<evidence type="ECO:0000313" key="3">
    <source>
        <dbReference type="Proteomes" id="UP000501690"/>
    </source>
</evidence>
<keyword evidence="3" id="KW-1185">Reference proteome</keyword>
<evidence type="ECO:0000313" key="2">
    <source>
        <dbReference type="EMBL" id="QCE02847.1"/>
    </source>
</evidence>